<evidence type="ECO:0000256" key="1">
    <source>
        <dbReference type="SAM" id="MobiDB-lite"/>
    </source>
</evidence>
<organism evidence="2 3">
    <name type="scientific">Streptomyces clavifer</name>
    <dbReference type="NCBI Taxonomy" id="68188"/>
    <lineage>
        <taxon>Bacteria</taxon>
        <taxon>Bacillati</taxon>
        <taxon>Actinomycetota</taxon>
        <taxon>Actinomycetes</taxon>
        <taxon>Kitasatosporales</taxon>
        <taxon>Streptomycetaceae</taxon>
        <taxon>Streptomyces</taxon>
    </lineage>
</organism>
<protein>
    <submittedName>
        <fullName evidence="2">Uncharacterized protein</fullName>
    </submittedName>
</protein>
<comment type="caution">
    <text evidence="2">The sequence shown here is derived from an EMBL/GenBank/DDBJ whole genome shotgun (WGS) entry which is preliminary data.</text>
</comment>
<sequence>MSHPQSYEILVFPEFRKTVTGAPAPGSAIRSAVVAATGDTGASGYPRYAGDGMEADIDPATHTVEALLVDGAELDYGLTVRIAERIGGVRAPGGEGEPRGAEESGTAAPRGAEEPGAVAATAAEGGNGTGEPEPNEEGR</sequence>
<gene>
    <name evidence="2" type="ORF">JOF59_006610</name>
</gene>
<evidence type="ECO:0000313" key="3">
    <source>
        <dbReference type="Proteomes" id="UP001519311"/>
    </source>
</evidence>
<feature type="region of interest" description="Disordered" evidence="1">
    <location>
        <begin position="85"/>
        <end position="139"/>
    </location>
</feature>
<dbReference type="EMBL" id="JAGINS010000002">
    <property type="protein sequence ID" value="MBP2364118.1"/>
    <property type="molecule type" value="Genomic_DNA"/>
</dbReference>
<accession>A0ABS4VK48</accession>
<proteinExistence type="predicted"/>
<dbReference type="Proteomes" id="UP001519311">
    <property type="component" value="Unassembled WGS sequence"/>
</dbReference>
<evidence type="ECO:0000313" key="2">
    <source>
        <dbReference type="EMBL" id="MBP2364118.1"/>
    </source>
</evidence>
<reference evidence="2 3" key="1">
    <citation type="submission" date="2021-03" db="EMBL/GenBank/DDBJ databases">
        <title>Sequencing the genomes of 1000 actinobacteria strains.</title>
        <authorList>
            <person name="Klenk H.-P."/>
        </authorList>
    </citation>
    <scope>NUCLEOTIDE SEQUENCE [LARGE SCALE GENOMIC DNA]</scope>
    <source>
        <strain evidence="2 3">DSM 40843</strain>
    </source>
</reference>
<name>A0ABS4VK48_9ACTN</name>
<dbReference type="RefSeq" id="WP_372450677.1">
    <property type="nucleotide sequence ID" value="NZ_BMWJ01000007.1"/>
</dbReference>
<keyword evidence="3" id="KW-1185">Reference proteome</keyword>
<feature type="compositionally biased region" description="Low complexity" evidence="1">
    <location>
        <begin position="114"/>
        <end position="124"/>
    </location>
</feature>